<dbReference type="Proteomes" id="UP000829196">
    <property type="component" value="Unassembled WGS sequence"/>
</dbReference>
<dbReference type="OrthoDB" id="1693313at2759"/>
<dbReference type="PANTHER" id="PTHR31286">
    <property type="entry name" value="GLYCINE-RICH CELL WALL STRUCTURAL PROTEIN 1.8-LIKE"/>
    <property type="match status" value="1"/>
</dbReference>
<dbReference type="AlphaFoldDB" id="A0A8T3AWR7"/>
<dbReference type="PANTHER" id="PTHR31286:SF99">
    <property type="entry name" value="DUF4283 DOMAIN-CONTAINING PROTEIN"/>
    <property type="match status" value="1"/>
</dbReference>
<organism evidence="3 4">
    <name type="scientific">Dendrobium nobile</name>
    <name type="common">Orchid</name>
    <dbReference type="NCBI Taxonomy" id="94219"/>
    <lineage>
        <taxon>Eukaryota</taxon>
        <taxon>Viridiplantae</taxon>
        <taxon>Streptophyta</taxon>
        <taxon>Embryophyta</taxon>
        <taxon>Tracheophyta</taxon>
        <taxon>Spermatophyta</taxon>
        <taxon>Magnoliopsida</taxon>
        <taxon>Liliopsida</taxon>
        <taxon>Asparagales</taxon>
        <taxon>Orchidaceae</taxon>
        <taxon>Epidendroideae</taxon>
        <taxon>Malaxideae</taxon>
        <taxon>Dendrobiinae</taxon>
        <taxon>Dendrobium</taxon>
    </lineage>
</organism>
<feature type="domain" description="DUF4283" evidence="2">
    <location>
        <begin position="98"/>
        <end position="181"/>
    </location>
</feature>
<dbReference type="InterPro" id="IPR040256">
    <property type="entry name" value="At4g02000-like"/>
</dbReference>
<dbReference type="Pfam" id="PF14111">
    <property type="entry name" value="DUF4283"/>
    <property type="match status" value="1"/>
</dbReference>
<feature type="region of interest" description="Disordered" evidence="1">
    <location>
        <begin position="38"/>
        <end position="58"/>
    </location>
</feature>
<dbReference type="InterPro" id="IPR025558">
    <property type="entry name" value="DUF4283"/>
</dbReference>
<sequence length="238" mass="26400">MDHLPAGVEIPMVVASIPAVTRLCPEAVCENAPKNKGTFFQQQQPTQGPPLPPSGPPSGPFSWSKVQYVSLDKMSEETFLAKDGVSMEPEVAAVNENIARLGKALVAKIIGRRISFPFLRSELKRLWYHFGEFQVITTAPNSFICLFQSVEARDAVLMSGPWIVVDNIIGMDRWSPNSSPNSLQGLHSPIWIWLPQLPLMYWDTNNITRLANMLGATMDGFPYKLLGQIVLCSDLCQN</sequence>
<comment type="caution">
    <text evidence="3">The sequence shown here is derived from an EMBL/GenBank/DDBJ whole genome shotgun (WGS) entry which is preliminary data.</text>
</comment>
<keyword evidence="4" id="KW-1185">Reference proteome</keyword>
<name>A0A8T3AWR7_DENNO</name>
<evidence type="ECO:0000313" key="3">
    <source>
        <dbReference type="EMBL" id="KAI0500514.1"/>
    </source>
</evidence>
<evidence type="ECO:0000259" key="2">
    <source>
        <dbReference type="Pfam" id="PF14111"/>
    </source>
</evidence>
<proteinExistence type="predicted"/>
<evidence type="ECO:0000256" key="1">
    <source>
        <dbReference type="SAM" id="MobiDB-lite"/>
    </source>
</evidence>
<protein>
    <recommendedName>
        <fullName evidence="2">DUF4283 domain-containing protein</fullName>
    </recommendedName>
</protein>
<evidence type="ECO:0000313" key="4">
    <source>
        <dbReference type="Proteomes" id="UP000829196"/>
    </source>
</evidence>
<feature type="compositionally biased region" description="Pro residues" evidence="1">
    <location>
        <begin position="47"/>
        <end position="58"/>
    </location>
</feature>
<reference evidence="3" key="1">
    <citation type="journal article" date="2022" name="Front. Genet.">
        <title>Chromosome-Scale Assembly of the Dendrobium nobile Genome Provides Insights Into the Molecular Mechanism of the Biosynthesis of the Medicinal Active Ingredient of Dendrobium.</title>
        <authorList>
            <person name="Xu Q."/>
            <person name="Niu S.-C."/>
            <person name="Li K.-L."/>
            <person name="Zheng P.-J."/>
            <person name="Zhang X.-J."/>
            <person name="Jia Y."/>
            <person name="Liu Y."/>
            <person name="Niu Y.-X."/>
            <person name="Yu L.-H."/>
            <person name="Chen D.-F."/>
            <person name="Zhang G.-Q."/>
        </authorList>
    </citation>
    <scope>NUCLEOTIDE SEQUENCE</scope>
    <source>
        <tissue evidence="3">Leaf</tissue>
    </source>
</reference>
<gene>
    <name evidence="3" type="ORF">KFK09_018728</name>
</gene>
<accession>A0A8T3AWR7</accession>
<dbReference type="EMBL" id="JAGYWB010000013">
    <property type="protein sequence ID" value="KAI0500514.1"/>
    <property type="molecule type" value="Genomic_DNA"/>
</dbReference>